<reference evidence="2" key="1">
    <citation type="submission" date="2023-05" db="EMBL/GenBank/DDBJ databases">
        <title>Genome and transcriptome analyses reveal genes involved in the formation of fine ridges on petal epidermal cells in Hibiscus trionum.</title>
        <authorList>
            <person name="Koshimizu S."/>
            <person name="Masuda S."/>
            <person name="Ishii T."/>
            <person name="Shirasu K."/>
            <person name="Hoshino A."/>
            <person name="Arita M."/>
        </authorList>
    </citation>
    <scope>NUCLEOTIDE SEQUENCE</scope>
    <source>
        <strain evidence="2">Hamamatsu line</strain>
    </source>
</reference>
<dbReference type="OrthoDB" id="3176171at2759"/>
<keyword evidence="3" id="KW-1185">Reference proteome</keyword>
<proteinExistence type="predicted"/>
<dbReference type="Proteomes" id="UP001165190">
    <property type="component" value="Unassembled WGS sequence"/>
</dbReference>
<evidence type="ECO:0000313" key="3">
    <source>
        <dbReference type="Proteomes" id="UP001165190"/>
    </source>
</evidence>
<accession>A0A9W7J7W1</accession>
<dbReference type="EMBL" id="BSYR01000056">
    <property type="protein sequence ID" value="GMJ09862.1"/>
    <property type="molecule type" value="Genomic_DNA"/>
</dbReference>
<feature type="region of interest" description="Disordered" evidence="1">
    <location>
        <begin position="61"/>
        <end position="113"/>
    </location>
</feature>
<name>A0A9W7J7W1_HIBTR</name>
<comment type="caution">
    <text evidence="2">The sequence shown here is derived from an EMBL/GenBank/DDBJ whole genome shotgun (WGS) entry which is preliminary data.</text>
</comment>
<feature type="compositionally biased region" description="Polar residues" evidence="1">
    <location>
        <begin position="63"/>
        <end position="75"/>
    </location>
</feature>
<sequence length="153" mass="17362">MELQARKQREAALEAALTGKEFIEDEYRKRVEEATKREESLENDLANMWVLVAKLMKEVAANPESNTNKQDTNGMDNAEDPKANNTDSNNVLKERQVSEVSSKPANEMPKEEPLVVRLKARMQEMKEKELKSLGNGDANFLGNGFILNTYLFI</sequence>
<dbReference type="AlphaFoldDB" id="A0A9W7J7W1"/>
<evidence type="ECO:0000256" key="1">
    <source>
        <dbReference type="SAM" id="MobiDB-lite"/>
    </source>
</evidence>
<evidence type="ECO:0000313" key="2">
    <source>
        <dbReference type="EMBL" id="GMJ09862.1"/>
    </source>
</evidence>
<organism evidence="2 3">
    <name type="scientific">Hibiscus trionum</name>
    <name type="common">Flower of an hour</name>
    <dbReference type="NCBI Taxonomy" id="183268"/>
    <lineage>
        <taxon>Eukaryota</taxon>
        <taxon>Viridiplantae</taxon>
        <taxon>Streptophyta</taxon>
        <taxon>Embryophyta</taxon>
        <taxon>Tracheophyta</taxon>
        <taxon>Spermatophyta</taxon>
        <taxon>Magnoliopsida</taxon>
        <taxon>eudicotyledons</taxon>
        <taxon>Gunneridae</taxon>
        <taxon>Pentapetalae</taxon>
        <taxon>rosids</taxon>
        <taxon>malvids</taxon>
        <taxon>Malvales</taxon>
        <taxon>Malvaceae</taxon>
        <taxon>Malvoideae</taxon>
        <taxon>Hibiscus</taxon>
    </lineage>
</organism>
<protein>
    <submittedName>
        <fullName evidence="2">Kinesin 7.4</fullName>
    </submittedName>
</protein>
<gene>
    <name evidence="2" type="ORF">HRI_004655400</name>
</gene>